<dbReference type="InterPro" id="IPR008284">
    <property type="entry name" value="MoCF_biosynth_CS"/>
</dbReference>
<dbReference type="InterPro" id="IPR005110">
    <property type="entry name" value="MoeA_linker/N"/>
</dbReference>
<dbReference type="PANTHER" id="PTHR10192">
    <property type="entry name" value="MOLYBDOPTERIN BIOSYNTHESIS PROTEIN"/>
    <property type="match status" value="1"/>
</dbReference>
<dbReference type="PROSITE" id="PS01079">
    <property type="entry name" value="MOCF_BIOSYNTHESIS_2"/>
    <property type="match status" value="1"/>
</dbReference>
<dbReference type="InterPro" id="IPR036135">
    <property type="entry name" value="MoeA_linker/N_sf"/>
</dbReference>
<dbReference type="Gene3D" id="2.170.190.11">
    <property type="entry name" value="Molybdopterin biosynthesis moea protein, domain 3"/>
    <property type="match status" value="1"/>
</dbReference>
<keyword evidence="6" id="KW-0460">Magnesium</keyword>
<dbReference type="SUPFAM" id="SSF53218">
    <property type="entry name" value="Molybdenum cofactor biosynthesis proteins"/>
    <property type="match status" value="1"/>
</dbReference>
<evidence type="ECO:0000256" key="5">
    <source>
        <dbReference type="ARBA" id="ARBA00047317"/>
    </source>
</evidence>
<dbReference type="GO" id="GO:0061599">
    <property type="term" value="F:molybdopterin molybdotransferase activity"/>
    <property type="evidence" value="ECO:0007669"/>
    <property type="project" value="UniProtKB-UniRule"/>
</dbReference>
<dbReference type="Pfam" id="PF03453">
    <property type="entry name" value="MoeA_N"/>
    <property type="match status" value="1"/>
</dbReference>
<comment type="function">
    <text evidence="1 6">Catalyzes the insertion of molybdate into adenylated molybdopterin with the concomitant release of AMP.</text>
</comment>
<dbReference type="NCBIfam" id="NF045515">
    <property type="entry name" value="Glp_gephyrin"/>
    <property type="match status" value="1"/>
</dbReference>
<comment type="catalytic activity">
    <reaction evidence="5">
        <text>adenylyl-molybdopterin + molybdate = Mo-molybdopterin + AMP + H(+)</text>
        <dbReference type="Rhea" id="RHEA:35047"/>
        <dbReference type="ChEBI" id="CHEBI:15378"/>
        <dbReference type="ChEBI" id="CHEBI:36264"/>
        <dbReference type="ChEBI" id="CHEBI:62727"/>
        <dbReference type="ChEBI" id="CHEBI:71302"/>
        <dbReference type="ChEBI" id="CHEBI:456215"/>
        <dbReference type="EC" id="2.10.1.1"/>
    </reaction>
</comment>
<dbReference type="GO" id="GO:0006777">
    <property type="term" value="P:Mo-molybdopterin cofactor biosynthetic process"/>
    <property type="evidence" value="ECO:0007669"/>
    <property type="project" value="UniProtKB-UniRule"/>
</dbReference>
<dbReference type="CDD" id="cd00887">
    <property type="entry name" value="MoeA"/>
    <property type="match status" value="1"/>
</dbReference>
<dbReference type="PANTHER" id="PTHR10192:SF5">
    <property type="entry name" value="GEPHYRIN"/>
    <property type="match status" value="1"/>
</dbReference>
<evidence type="ECO:0000259" key="7">
    <source>
        <dbReference type="SMART" id="SM00852"/>
    </source>
</evidence>
<dbReference type="SMART" id="SM00852">
    <property type="entry name" value="MoCF_biosynth"/>
    <property type="match status" value="1"/>
</dbReference>
<dbReference type="GO" id="GO:0046872">
    <property type="term" value="F:metal ion binding"/>
    <property type="evidence" value="ECO:0007669"/>
    <property type="project" value="UniProtKB-UniRule"/>
</dbReference>
<dbReference type="InterPro" id="IPR005111">
    <property type="entry name" value="MoeA_C_domain_IV"/>
</dbReference>
<dbReference type="InterPro" id="IPR036688">
    <property type="entry name" value="MoeA_C_domain_IV_sf"/>
</dbReference>
<dbReference type="NCBIfam" id="TIGR00177">
    <property type="entry name" value="molyb_syn"/>
    <property type="match status" value="1"/>
</dbReference>
<keyword evidence="6" id="KW-0500">Molybdenum</keyword>
<dbReference type="Proteomes" id="UP001138672">
    <property type="component" value="Unassembled WGS sequence"/>
</dbReference>
<evidence type="ECO:0000313" key="10">
    <source>
        <dbReference type="Proteomes" id="UP001138672"/>
    </source>
</evidence>
<dbReference type="GO" id="GO:0005829">
    <property type="term" value="C:cytosol"/>
    <property type="evidence" value="ECO:0007669"/>
    <property type="project" value="TreeGrafter"/>
</dbReference>
<dbReference type="InterPro" id="IPR036425">
    <property type="entry name" value="MoaB/Mog-like_dom_sf"/>
</dbReference>
<keyword evidence="6" id="KW-0479">Metal-binding</keyword>
<proteinExistence type="inferred from homology"/>
<dbReference type="AlphaFoldDB" id="A0A9X0YI77"/>
<name>A0A9X0YI77_9FLAO</name>
<dbReference type="SUPFAM" id="SSF63882">
    <property type="entry name" value="MoeA N-terminal region -like"/>
    <property type="match status" value="1"/>
</dbReference>
<dbReference type="Pfam" id="PF03454">
    <property type="entry name" value="MoeA_C"/>
    <property type="match status" value="1"/>
</dbReference>
<gene>
    <name evidence="8" type="ORF">J2Z56_000805</name>
    <name evidence="9" type="ORF">J2Z57_000098</name>
</gene>
<sequence>MISVQQALHIIDTTLVAHHIKEVNIAKSLGYILAEDISAPINMPSFRQSAMDGYAIIWSEDSYYKITEESKAGEAKQITLQPLEAVRIFTGAKVPETADTVVMQEHVVRDGNTISITKMPRQGANVRPIGEQVHAGELVLKKGTRLNEAAIGFLAGLGISTIAIYKSPKVSVLVTGNELQQHGKPLKEGAIYESNSVMLRMALHRFGIKKVKTFTAKDTLKATKKAIKKALDYGDFLLISGGISVGDYDFVKEALDLNHVDELFYKINQKPGKPLWFGKKDQQFVFALPGNPASALTCFYVYVLPLLKKYAAYPDYHLPRAQAKLHSEFKNTTGKTLFLKAYCKNGSVSVLPSQQSSMLNTFATSNVLVTIPEDVTYLEPQEQVTCIQLDGYGN</sequence>
<evidence type="ECO:0000256" key="6">
    <source>
        <dbReference type="RuleBase" id="RU365090"/>
    </source>
</evidence>
<accession>A0A9X0YI77</accession>
<dbReference type="EMBL" id="JAGGJQ010000002">
    <property type="protein sequence ID" value="MBP1838899.1"/>
    <property type="molecule type" value="Genomic_DNA"/>
</dbReference>
<evidence type="ECO:0000313" key="11">
    <source>
        <dbReference type="Proteomes" id="UP001231587"/>
    </source>
</evidence>
<dbReference type="OrthoDB" id="9804758at2"/>
<evidence type="ECO:0000256" key="1">
    <source>
        <dbReference type="ARBA" id="ARBA00002901"/>
    </source>
</evidence>
<dbReference type="EMBL" id="JAUSUU010000001">
    <property type="protein sequence ID" value="MDQ0333676.1"/>
    <property type="molecule type" value="Genomic_DNA"/>
</dbReference>
<dbReference type="Gene3D" id="3.40.980.10">
    <property type="entry name" value="MoaB/Mog-like domain"/>
    <property type="match status" value="1"/>
</dbReference>
<dbReference type="InterPro" id="IPR038987">
    <property type="entry name" value="MoeA-like"/>
</dbReference>
<dbReference type="Gene3D" id="3.90.105.10">
    <property type="entry name" value="Molybdopterin biosynthesis moea protein, domain 2"/>
    <property type="match status" value="1"/>
</dbReference>
<dbReference type="EC" id="2.10.1.1" evidence="6"/>
<dbReference type="Proteomes" id="UP001231587">
    <property type="component" value="Unassembled WGS sequence"/>
</dbReference>
<comment type="caution">
    <text evidence="8">The sequence shown here is derived from an EMBL/GenBank/DDBJ whole genome shotgun (WGS) entry which is preliminary data.</text>
</comment>
<evidence type="ECO:0000313" key="9">
    <source>
        <dbReference type="EMBL" id="MDQ0333676.1"/>
    </source>
</evidence>
<protein>
    <recommendedName>
        <fullName evidence="6">Molybdopterin molybdenumtransferase</fullName>
        <ecNumber evidence="6">2.10.1.1</ecNumber>
    </recommendedName>
</protein>
<evidence type="ECO:0000256" key="4">
    <source>
        <dbReference type="ARBA" id="ARBA00023150"/>
    </source>
</evidence>
<keyword evidence="6 8" id="KW-0808">Transferase</keyword>
<comment type="pathway">
    <text evidence="2 6">Cofactor biosynthesis; molybdopterin biosynthesis.</text>
</comment>
<keyword evidence="11" id="KW-1185">Reference proteome</keyword>
<dbReference type="SUPFAM" id="SSF63867">
    <property type="entry name" value="MoeA C-terminal domain-like"/>
    <property type="match status" value="1"/>
</dbReference>
<reference evidence="8" key="1">
    <citation type="submission" date="2021-03" db="EMBL/GenBank/DDBJ databases">
        <title>Genomic Encyclopedia of Type Strains, Phase IV (KMG-IV): sequencing the most valuable type-strain genomes for metagenomic binning, comparative biology and taxonomic classification.</title>
        <authorList>
            <person name="Goeker M."/>
        </authorList>
    </citation>
    <scope>NUCLEOTIDE SEQUENCE</scope>
    <source>
        <strain evidence="8">DSM 15523</strain>
        <strain evidence="9 11">DSM 16476</strain>
    </source>
</reference>
<comment type="cofactor">
    <cofactor evidence="6">
        <name>Mg(2+)</name>
        <dbReference type="ChEBI" id="CHEBI:18420"/>
    </cofactor>
</comment>
<evidence type="ECO:0000256" key="3">
    <source>
        <dbReference type="ARBA" id="ARBA00010763"/>
    </source>
</evidence>
<dbReference type="Gene3D" id="2.40.340.10">
    <property type="entry name" value="MoeA, C-terminal, domain IV"/>
    <property type="match status" value="1"/>
</dbReference>
<keyword evidence="4 6" id="KW-0501">Molybdenum cofactor biosynthesis</keyword>
<comment type="similarity">
    <text evidence="3 6">Belongs to the MoeA family.</text>
</comment>
<dbReference type="InterPro" id="IPR001453">
    <property type="entry name" value="MoaB/Mog_dom"/>
</dbReference>
<evidence type="ECO:0000313" key="8">
    <source>
        <dbReference type="EMBL" id="MBP1838899.1"/>
    </source>
</evidence>
<feature type="domain" description="MoaB/Mog" evidence="7">
    <location>
        <begin position="171"/>
        <end position="309"/>
    </location>
</feature>
<evidence type="ECO:0000256" key="2">
    <source>
        <dbReference type="ARBA" id="ARBA00005046"/>
    </source>
</evidence>
<dbReference type="Pfam" id="PF00994">
    <property type="entry name" value="MoCF_biosynth"/>
    <property type="match status" value="1"/>
</dbReference>
<dbReference type="RefSeq" id="WP_057783808.1">
    <property type="nucleotide sequence ID" value="NZ_JAGGJQ010000002.1"/>
</dbReference>
<organism evidence="8 10">
    <name type="scientific">Formosa algae</name>
    <dbReference type="NCBI Taxonomy" id="225843"/>
    <lineage>
        <taxon>Bacteria</taxon>
        <taxon>Pseudomonadati</taxon>
        <taxon>Bacteroidota</taxon>
        <taxon>Flavobacteriia</taxon>
        <taxon>Flavobacteriales</taxon>
        <taxon>Flavobacteriaceae</taxon>
        <taxon>Formosa</taxon>
    </lineage>
</organism>